<keyword evidence="7" id="KW-0418">Kinase</keyword>
<evidence type="ECO:0000256" key="9">
    <source>
        <dbReference type="ARBA" id="ARBA00023012"/>
    </source>
</evidence>
<dbReference type="PROSITE" id="PS50109">
    <property type="entry name" value="HIS_KIN"/>
    <property type="match status" value="1"/>
</dbReference>
<evidence type="ECO:0000256" key="4">
    <source>
        <dbReference type="ARBA" id="ARBA00022553"/>
    </source>
</evidence>
<comment type="subcellular location">
    <subcellularLocation>
        <location evidence="2">Membrane</location>
        <topology evidence="2">Multi-pass membrane protein</topology>
    </subcellularLocation>
</comment>
<dbReference type="SUPFAM" id="SSF55874">
    <property type="entry name" value="ATPase domain of HSP90 chaperone/DNA topoisomerase II/histidine kinase"/>
    <property type="match status" value="2"/>
</dbReference>
<dbReference type="Gene3D" id="3.30.565.10">
    <property type="entry name" value="Histidine kinase-like ATPase, C-terminal domain"/>
    <property type="match status" value="2"/>
</dbReference>
<evidence type="ECO:0000256" key="3">
    <source>
        <dbReference type="ARBA" id="ARBA00012438"/>
    </source>
</evidence>
<keyword evidence="8" id="KW-1133">Transmembrane helix</keyword>
<sequence length="760" mass="83430">MTGFSVDTKLFQELGQLLVSKESTALVELIKNAYDADATVVTVTGVNLGDPERGRIVVTDDGVGMGGDEFRRGFLTIAGRTKNSGDRRSPVFGRRYTGEKGVGRLASHKLGIVVEVQSRKAAPARRGAVALPPAVSELNARIDWGAIEALETLDQIEGTGAVTVVERSEPTKPGSGTTLTISPLRTAWSDRIRSSFLREAATLAPLPVTWKKLPDDVLAEKLLFDTLPIRDQQSGDPGFEVIFGGDLALGDRLLPDVAAAANWIAEIAFDRDSGKLAIALSPTAKELRDHSAAEGFRFEKFLGRNAGPSFSGRILQQSKGTWSHEVGGIRLFMEGFRVSPYGDLRDDWLGLDHTYLSRAKRSLTSLAALDADIPEGLENEGLTIQGNQAYLGAVFLHRSSSPGLEMVVSREGFLPGAALDFIADWTRVATDLIVRFKSVARNKVKEIRPRDRSAQRNAAYRSDINETPTALRVRENALQVERTFANIAQAVERNDFQTVAREAKDLQPSLSEIREMADQFGSEAVQWRVLASLGAELAAFVHEINTVGLQISALARELEDALTMDDLERTRAAIRKARQRALDLADRIRRNATYLVDATSFEGRRRRTRLLLRDGFEAVRQFFESRIEQKNITIINDVPADFRTPPMFPSELSGIFTNLLSNAVKFTDVGGRIEIMAREQGGFCEVRIANTGVAVDLSRARRFFEAFQSTTERPDAVLGQGMGMGLTITRAFVQEYGGEIDFVAPPAGFATAICFKIPVR</sequence>
<keyword evidence="10" id="KW-0472">Membrane</keyword>
<dbReference type="RefSeq" id="WP_407865431.1">
    <property type="nucleotide sequence ID" value="NZ_BAAFZP010000001.1"/>
</dbReference>
<evidence type="ECO:0000259" key="11">
    <source>
        <dbReference type="PROSITE" id="PS50109"/>
    </source>
</evidence>
<dbReference type="InterPro" id="IPR050428">
    <property type="entry name" value="TCS_sensor_his_kinase"/>
</dbReference>
<evidence type="ECO:0000256" key="7">
    <source>
        <dbReference type="ARBA" id="ARBA00022777"/>
    </source>
</evidence>
<proteinExistence type="predicted"/>
<dbReference type="InterPro" id="IPR004358">
    <property type="entry name" value="Sig_transdc_His_kin-like_C"/>
</dbReference>
<evidence type="ECO:0000313" key="12">
    <source>
        <dbReference type="EMBL" id="GAB1582897.1"/>
    </source>
</evidence>
<keyword evidence="4" id="KW-0597">Phosphoprotein</keyword>
<evidence type="ECO:0000256" key="1">
    <source>
        <dbReference type="ARBA" id="ARBA00000085"/>
    </source>
</evidence>
<dbReference type="PRINTS" id="PR00344">
    <property type="entry name" value="BCTRLSENSOR"/>
</dbReference>
<protein>
    <recommendedName>
        <fullName evidence="3">histidine kinase</fullName>
        <ecNumber evidence="3">2.7.13.3</ecNumber>
    </recommendedName>
</protein>
<accession>A0ABQ0H1V0</accession>
<dbReference type="InterPro" id="IPR003594">
    <property type="entry name" value="HATPase_dom"/>
</dbReference>
<evidence type="ECO:0000256" key="8">
    <source>
        <dbReference type="ARBA" id="ARBA00022989"/>
    </source>
</evidence>
<dbReference type="PANTHER" id="PTHR45436:SF15">
    <property type="entry name" value="SENSOR HISTIDINE KINASE CUSS"/>
    <property type="match status" value="1"/>
</dbReference>
<evidence type="ECO:0000256" key="6">
    <source>
        <dbReference type="ARBA" id="ARBA00022692"/>
    </source>
</evidence>
<evidence type="ECO:0000256" key="10">
    <source>
        <dbReference type="ARBA" id="ARBA00023136"/>
    </source>
</evidence>
<dbReference type="Proteomes" id="UP001628091">
    <property type="component" value="Unassembled WGS sequence"/>
</dbReference>
<reference evidence="12 13" key="1">
    <citation type="submission" date="2024-10" db="EMBL/GenBank/DDBJ databases">
        <title>Isolation, draft genome sequencing and identification of Phyllobacterium sp. NSA23, isolated from leaf soil.</title>
        <authorList>
            <person name="Akita H."/>
        </authorList>
    </citation>
    <scope>NUCLEOTIDE SEQUENCE [LARGE SCALE GENOMIC DNA]</scope>
    <source>
        <strain evidence="12 13">NSA23</strain>
    </source>
</reference>
<keyword evidence="5" id="KW-0808">Transferase</keyword>
<comment type="caution">
    <text evidence="12">The sequence shown here is derived from an EMBL/GenBank/DDBJ whole genome shotgun (WGS) entry which is preliminary data.</text>
</comment>
<gene>
    <name evidence="12" type="ORF">PPNSA23_28400</name>
</gene>
<feature type="domain" description="Histidine kinase" evidence="11">
    <location>
        <begin position="539"/>
        <end position="760"/>
    </location>
</feature>
<dbReference type="SMART" id="SM00387">
    <property type="entry name" value="HATPase_c"/>
    <property type="match status" value="1"/>
</dbReference>
<dbReference type="EC" id="2.7.13.3" evidence="3"/>
<organism evidence="12 13">
    <name type="scientific">Phyllobacterium phragmitis</name>
    <dbReference type="NCBI Taxonomy" id="2670329"/>
    <lineage>
        <taxon>Bacteria</taxon>
        <taxon>Pseudomonadati</taxon>
        <taxon>Pseudomonadota</taxon>
        <taxon>Alphaproteobacteria</taxon>
        <taxon>Hyphomicrobiales</taxon>
        <taxon>Phyllobacteriaceae</taxon>
        <taxon>Phyllobacterium</taxon>
    </lineage>
</organism>
<comment type="catalytic activity">
    <reaction evidence="1">
        <text>ATP + protein L-histidine = ADP + protein N-phospho-L-histidine.</text>
        <dbReference type="EC" id="2.7.13.3"/>
    </reaction>
</comment>
<keyword evidence="6" id="KW-0812">Transmembrane</keyword>
<dbReference type="InterPro" id="IPR005467">
    <property type="entry name" value="His_kinase_dom"/>
</dbReference>
<name>A0ABQ0H1V0_9HYPH</name>
<dbReference type="Pfam" id="PF02518">
    <property type="entry name" value="HATPase_c"/>
    <property type="match status" value="1"/>
</dbReference>
<keyword evidence="9" id="KW-0902">Two-component regulatory system</keyword>
<evidence type="ECO:0000313" key="13">
    <source>
        <dbReference type="Proteomes" id="UP001628091"/>
    </source>
</evidence>
<evidence type="ECO:0000256" key="5">
    <source>
        <dbReference type="ARBA" id="ARBA00022679"/>
    </source>
</evidence>
<evidence type="ECO:0000256" key="2">
    <source>
        <dbReference type="ARBA" id="ARBA00004141"/>
    </source>
</evidence>
<dbReference type="EMBL" id="BAAFZP010000001">
    <property type="protein sequence ID" value="GAB1582897.1"/>
    <property type="molecule type" value="Genomic_DNA"/>
</dbReference>
<dbReference type="Pfam" id="PF13589">
    <property type="entry name" value="HATPase_c_3"/>
    <property type="match status" value="1"/>
</dbReference>
<keyword evidence="13" id="KW-1185">Reference proteome</keyword>
<dbReference type="InterPro" id="IPR036890">
    <property type="entry name" value="HATPase_C_sf"/>
</dbReference>
<dbReference type="PANTHER" id="PTHR45436">
    <property type="entry name" value="SENSOR HISTIDINE KINASE YKOH"/>
    <property type="match status" value="1"/>
</dbReference>